<feature type="transmembrane region" description="Helical" evidence="7">
    <location>
        <begin position="291"/>
        <end position="317"/>
    </location>
</feature>
<feature type="transmembrane region" description="Helical" evidence="7">
    <location>
        <begin position="245"/>
        <end position="271"/>
    </location>
</feature>
<feature type="transmembrane region" description="Helical" evidence="7">
    <location>
        <begin position="103"/>
        <end position="126"/>
    </location>
</feature>
<dbReference type="RefSeq" id="WP_264602474.1">
    <property type="nucleotide sequence ID" value="NZ_JAOQNS010000009.1"/>
</dbReference>
<organism evidence="9 10">
    <name type="scientific">Rhodobium gokarnense</name>
    <dbReference type="NCBI Taxonomy" id="364296"/>
    <lineage>
        <taxon>Bacteria</taxon>
        <taxon>Pseudomonadati</taxon>
        <taxon>Pseudomonadota</taxon>
        <taxon>Alphaproteobacteria</taxon>
        <taxon>Hyphomicrobiales</taxon>
        <taxon>Rhodobiaceae</taxon>
        <taxon>Rhodobium</taxon>
    </lineage>
</organism>
<evidence type="ECO:0000256" key="2">
    <source>
        <dbReference type="ARBA" id="ARBA00022448"/>
    </source>
</evidence>
<evidence type="ECO:0000256" key="1">
    <source>
        <dbReference type="ARBA" id="ARBA00004651"/>
    </source>
</evidence>
<dbReference type="PANTHER" id="PTHR43163:SF9">
    <property type="entry name" value="ABC TRANSPORTER PERMEASE PROTEIN"/>
    <property type="match status" value="1"/>
</dbReference>
<evidence type="ECO:0000256" key="5">
    <source>
        <dbReference type="ARBA" id="ARBA00022989"/>
    </source>
</evidence>
<evidence type="ECO:0000256" key="4">
    <source>
        <dbReference type="ARBA" id="ARBA00022692"/>
    </source>
</evidence>
<dbReference type="Pfam" id="PF00528">
    <property type="entry name" value="BPD_transp_1"/>
    <property type="match status" value="1"/>
</dbReference>
<dbReference type="SUPFAM" id="SSF161098">
    <property type="entry name" value="MetI-like"/>
    <property type="match status" value="1"/>
</dbReference>
<comment type="caution">
    <text evidence="9">The sequence shown here is derived from an EMBL/GenBank/DDBJ whole genome shotgun (WGS) entry which is preliminary data.</text>
</comment>
<comment type="similarity">
    <text evidence="7">Belongs to the binding-protein-dependent transport system permease family.</text>
</comment>
<evidence type="ECO:0000256" key="6">
    <source>
        <dbReference type="ARBA" id="ARBA00023136"/>
    </source>
</evidence>
<keyword evidence="10" id="KW-1185">Reference proteome</keyword>
<keyword evidence="4 7" id="KW-0812">Transmembrane</keyword>
<dbReference type="EMBL" id="JAOQNS010000009">
    <property type="protein sequence ID" value="MCW2308884.1"/>
    <property type="molecule type" value="Genomic_DNA"/>
</dbReference>
<dbReference type="Proteomes" id="UP001209755">
    <property type="component" value="Unassembled WGS sequence"/>
</dbReference>
<feature type="transmembrane region" description="Helical" evidence="7">
    <location>
        <begin position="138"/>
        <end position="161"/>
    </location>
</feature>
<evidence type="ECO:0000313" key="10">
    <source>
        <dbReference type="Proteomes" id="UP001209755"/>
    </source>
</evidence>
<keyword evidence="2 7" id="KW-0813">Transport</keyword>
<sequence length="324" mass="35563">MRQLQYILRRVLQSIPVVLAIVVLNFLLLQLAEGDAVDVLAGEAGSATPEYLAQLRERFGLDQPIAFQLLHYVTNILSFDLGYSFRQDMPVADLILGRLWPTLLLMGATLVIAVGVGALLGVMAAVGLNTWRDNLISVFALVSYATPLFWIGLMFIVVFSIRLDLLPASGMESIGAFYEGWDRVVDIARHLILPAATLSLFYLAAYTRLMRASMLEQAGMDYVTTARAKGLTERAITYRHVLRNALLPVVTMAGVQMGALLGGSVIVESVFGWPGLGLLAFDALFARDINLLLGIFFVSACLVVVVNLVVDILYVFLDPRIEVR</sequence>
<dbReference type="PANTHER" id="PTHR43163">
    <property type="entry name" value="DIPEPTIDE TRANSPORT SYSTEM PERMEASE PROTEIN DPPB-RELATED"/>
    <property type="match status" value="1"/>
</dbReference>
<gene>
    <name evidence="9" type="ORF">M2319_003233</name>
</gene>
<dbReference type="InterPro" id="IPR035906">
    <property type="entry name" value="MetI-like_sf"/>
</dbReference>
<dbReference type="PROSITE" id="PS50928">
    <property type="entry name" value="ABC_TM1"/>
    <property type="match status" value="1"/>
</dbReference>
<dbReference type="Gene3D" id="1.10.3720.10">
    <property type="entry name" value="MetI-like"/>
    <property type="match status" value="1"/>
</dbReference>
<reference evidence="10" key="1">
    <citation type="submission" date="2023-07" db="EMBL/GenBank/DDBJ databases">
        <title>Genome sequencing of Purple Non-Sulfur Bacteria from various extreme environments.</title>
        <authorList>
            <person name="Mayer M."/>
        </authorList>
    </citation>
    <scope>NUCLEOTIDE SEQUENCE [LARGE SCALE GENOMIC DNA]</scope>
    <source>
        <strain evidence="10">DSM 17935</strain>
    </source>
</reference>
<feature type="transmembrane region" description="Helical" evidence="7">
    <location>
        <begin position="187"/>
        <end position="205"/>
    </location>
</feature>
<dbReference type="Pfam" id="PF19300">
    <property type="entry name" value="BPD_transp_1_N"/>
    <property type="match status" value="1"/>
</dbReference>
<keyword evidence="5 7" id="KW-1133">Transmembrane helix</keyword>
<comment type="subcellular location">
    <subcellularLocation>
        <location evidence="1 7">Cell membrane</location>
        <topology evidence="1 7">Multi-pass membrane protein</topology>
    </subcellularLocation>
</comment>
<feature type="transmembrane region" description="Helical" evidence="7">
    <location>
        <begin position="12"/>
        <end position="32"/>
    </location>
</feature>
<feature type="domain" description="ABC transmembrane type-1" evidence="8">
    <location>
        <begin position="99"/>
        <end position="314"/>
    </location>
</feature>
<keyword evidence="3" id="KW-1003">Cell membrane</keyword>
<name>A0ABT3HEX5_9HYPH</name>
<evidence type="ECO:0000259" key="8">
    <source>
        <dbReference type="PROSITE" id="PS50928"/>
    </source>
</evidence>
<protein>
    <submittedName>
        <fullName evidence="9">Peptide/nickel transport system permease protein</fullName>
    </submittedName>
</protein>
<evidence type="ECO:0000256" key="7">
    <source>
        <dbReference type="RuleBase" id="RU363032"/>
    </source>
</evidence>
<proteinExistence type="inferred from homology"/>
<keyword evidence="6 7" id="KW-0472">Membrane</keyword>
<evidence type="ECO:0000256" key="3">
    <source>
        <dbReference type="ARBA" id="ARBA00022475"/>
    </source>
</evidence>
<dbReference type="InterPro" id="IPR045621">
    <property type="entry name" value="BPD_transp_1_N"/>
</dbReference>
<accession>A0ABT3HEX5</accession>
<evidence type="ECO:0000313" key="9">
    <source>
        <dbReference type="EMBL" id="MCW2308884.1"/>
    </source>
</evidence>
<dbReference type="CDD" id="cd06261">
    <property type="entry name" value="TM_PBP2"/>
    <property type="match status" value="1"/>
</dbReference>
<dbReference type="InterPro" id="IPR000515">
    <property type="entry name" value="MetI-like"/>
</dbReference>